<evidence type="ECO:0000313" key="2">
    <source>
        <dbReference type="Proteomes" id="UP000284024"/>
    </source>
</evidence>
<dbReference type="RefSeq" id="WP_118235735.1">
    <property type="nucleotide sequence ID" value="NZ_QRJH01000003.1"/>
</dbReference>
<dbReference type="EMBL" id="QRJH01000003">
    <property type="protein sequence ID" value="RHH19535.1"/>
    <property type="molecule type" value="Genomic_DNA"/>
</dbReference>
<sequence length="101" mass="11419">MSKIVNITEKLELDGNPFLLIKDEKLEVNADAATMLKLMGKYGEMEASEATPKDILDLYDLMFPKESQKKIEKLKLSFKDLTVLVEEAQKLITGEDEPEGE</sequence>
<name>A0A414W323_9FIRM</name>
<dbReference type="AlphaFoldDB" id="A0A414W323"/>
<gene>
    <name evidence="1" type="ORF">DW222_08140</name>
</gene>
<protein>
    <submittedName>
        <fullName evidence="1">Uncharacterized protein</fullName>
    </submittedName>
</protein>
<dbReference type="Proteomes" id="UP000284024">
    <property type="component" value="Unassembled WGS sequence"/>
</dbReference>
<accession>A0A414W323</accession>
<reference evidence="1 2" key="1">
    <citation type="submission" date="2018-08" db="EMBL/GenBank/DDBJ databases">
        <title>A genome reference for cultivated species of the human gut microbiota.</title>
        <authorList>
            <person name="Zou Y."/>
            <person name="Xue W."/>
            <person name="Luo G."/>
        </authorList>
    </citation>
    <scope>NUCLEOTIDE SEQUENCE [LARGE SCALE GENOMIC DNA]</scope>
    <source>
        <strain evidence="1 2">AM18-2AC</strain>
    </source>
</reference>
<organism evidence="1 2">
    <name type="scientific">Blautia obeum</name>
    <dbReference type="NCBI Taxonomy" id="40520"/>
    <lineage>
        <taxon>Bacteria</taxon>
        <taxon>Bacillati</taxon>
        <taxon>Bacillota</taxon>
        <taxon>Clostridia</taxon>
        <taxon>Lachnospirales</taxon>
        <taxon>Lachnospiraceae</taxon>
        <taxon>Blautia</taxon>
    </lineage>
</organism>
<evidence type="ECO:0000313" key="1">
    <source>
        <dbReference type="EMBL" id="RHH19535.1"/>
    </source>
</evidence>
<proteinExistence type="predicted"/>
<comment type="caution">
    <text evidence="1">The sequence shown here is derived from an EMBL/GenBank/DDBJ whole genome shotgun (WGS) entry which is preliminary data.</text>
</comment>